<dbReference type="InterPro" id="IPR001965">
    <property type="entry name" value="Znf_PHD"/>
</dbReference>
<feature type="region of interest" description="Disordered" evidence="8">
    <location>
        <begin position="324"/>
        <end position="354"/>
    </location>
</feature>
<keyword evidence="4 5" id="KW-0103">Bromodomain</keyword>
<dbReference type="PANTHER" id="PTHR45975:SF2">
    <property type="entry name" value="NUCLEOSOME-REMODELING FACTOR SUBUNIT BPTF"/>
    <property type="match status" value="1"/>
</dbReference>
<organism evidence="11 12">
    <name type="scientific">Cylicocyclus nassatus</name>
    <name type="common">Nematode worm</name>
    <dbReference type="NCBI Taxonomy" id="53992"/>
    <lineage>
        <taxon>Eukaryota</taxon>
        <taxon>Metazoa</taxon>
        <taxon>Ecdysozoa</taxon>
        <taxon>Nematoda</taxon>
        <taxon>Chromadorea</taxon>
        <taxon>Rhabditida</taxon>
        <taxon>Rhabditina</taxon>
        <taxon>Rhabditomorpha</taxon>
        <taxon>Strongyloidea</taxon>
        <taxon>Strongylidae</taxon>
        <taxon>Cylicocyclus</taxon>
    </lineage>
</organism>
<evidence type="ECO:0000256" key="1">
    <source>
        <dbReference type="ARBA" id="ARBA00022723"/>
    </source>
</evidence>
<dbReference type="Pfam" id="PF00439">
    <property type="entry name" value="Bromodomain"/>
    <property type="match status" value="1"/>
</dbReference>
<dbReference type="PRINTS" id="PR00503">
    <property type="entry name" value="BROMODOMAIN"/>
</dbReference>
<evidence type="ECO:0000256" key="8">
    <source>
        <dbReference type="SAM" id="MobiDB-lite"/>
    </source>
</evidence>
<dbReference type="PROSITE" id="PS50016">
    <property type="entry name" value="ZF_PHD_2"/>
    <property type="match status" value="2"/>
</dbReference>
<gene>
    <name evidence="11" type="ORF">CYNAS_LOCUS18752</name>
</gene>
<dbReference type="Gene3D" id="3.30.40.10">
    <property type="entry name" value="Zinc/RING finger domain, C3HC4 (zinc finger)"/>
    <property type="match status" value="2"/>
</dbReference>
<feature type="region of interest" description="Disordered" evidence="8">
    <location>
        <begin position="1"/>
        <end position="96"/>
    </location>
</feature>
<evidence type="ECO:0000256" key="3">
    <source>
        <dbReference type="ARBA" id="ARBA00022833"/>
    </source>
</evidence>
<keyword evidence="1" id="KW-0479">Metal-binding</keyword>
<feature type="region of interest" description="Disordered" evidence="8">
    <location>
        <begin position="547"/>
        <end position="618"/>
    </location>
</feature>
<dbReference type="EMBL" id="CATQJL010000316">
    <property type="protein sequence ID" value="CAJ0606769.1"/>
    <property type="molecule type" value="Genomic_DNA"/>
</dbReference>
<dbReference type="InterPro" id="IPR013083">
    <property type="entry name" value="Znf_RING/FYVE/PHD"/>
</dbReference>
<keyword evidence="2 6" id="KW-0863">Zinc-finger</keyword>
<evidence type="ECO:0000256" key="2">
    <source>
        <dbReference type="ARBA" id="ARBA00022771"/>
    </source>
</evidence>
<dbReference type="SMART" id="SM00249">
    <property type="entry name" value="PHD"/>
    <property type="match status" value="2"/>
</dbReference>
<dbReference type="SUPFAM" id="SSF57903">
    <property type="entry name" value="FYVE/PHD zinc finger"/>
    <property type="match status" value="2"/>
</dbReference>
<evidence type="ECO:0000256" key="7">
    <source>
        <dbReference type="SAM" id="Coils"/>
    </source>
</evidence>
<keyword evidence="12" id="KW-1185">Reference proteome</keyword>
<proteinExistence type="predicted"/>
<feature type="coiled-coil region" evidence="7">
    <location>
        <begin position="442"/>
        <end position="469"/>
    </location>
</feature>
<sequence length="905" mass="103371">MQPAGLLEESVVPLGAEETIVTTDQSETTRQAVASPSVGNERMQNSPSSALPRYEDSRGAYPARTISRALPPTSRPTVVRATTAPARATGPGGSKLLMVRRSDGTTQFLRQITQGEEPAATHLPVMRARSQQPVPGARLVRVASREPDQPTSTRLLPAHAVESTAVRTGLEQTVDPFMKRMAVEKGTSGSINAAPGLVRRQITRPAETYEEVYYEPSEAKEHVVYTDGTRSISRPVNRYGQSLVIPRTVPRSSNLVVGGRSQPNSPQMPTIPMRRITSYKDFCRSRGIIDSGRILSRPYRFDFENNEDEERAIAEAIAREEELMRQEEADKGGRPEPGARDPAGRPYDEDPEEHARMLPSSTHFGYSLYSHPALSRYTPNLTIHKDDSPDTRVVKQTLETMVMQVCRWDKQFGWYKNLLLKPRRPHIERRRMFANQKEALLAEHIDRLRKEINKRRTKLENQAEELCGLPTPWRKSRMKSHLRASRGHTATKTAEINRPRPVAINPAEISLGGDVVDNWIKEEKTIDIKEEAKDEVKLDEDVKKEVQEETLESNTVADWEPSRRGPALPSPPKHKRRHELEDTSSSGSEVRRRGRPPKRYHKEHVSTRSTEDYSFDKSPPQGLDPNLLHCICRTTYNPRRFYLPCEMCFRWFHGRCVGVKEDTYKEMDGWTCRECLQEAKKARQQQELYCVCRTPYNDTEFYVGCESCEGWFHPRCVGITKEEAEAMDEYVCPNCVEAQTAQGYESASSAASSTHATLCRADYPLVWRLLETIAEHRMSWPFRQPVDPEEFPNYTEVIEHPIDLSVIQRRLENLEYQRLKDFTRDMTQLFENARLFYPRDSNVYQCADTLEKIFEHALVDIRNEIEARISGRKVSESQTIDSSLDIDTDQLIDVNLDVDPTMFLL</sequence>
<dbReference type="InterPro" id="IPR001487">
    <property type="entry name" value="Bromodomain"/>
</dbReference>
<evidence type="ECO:0000256" key="6">
    <source>
        <dbReference type="PROSITE-ProRule" id="PRU00146"/>
    </source>
</evidence>
<feature type="compositionally biased region" description="Low complexity" evidence="8">
    <location>
        <begin position="75"/>
        <end position="89"/>
    </location>
</feature>
<dbReference type="GO" id="GO:0006357">
    <property type="term" value="P:regulation of transcription by RNA polymerase II"/>
    <property type="evidence" value="ECO:0007669"/>
    <property type="project" value="InterPro"/>
</dbReference>
<keyword evidence="7" id="KW-0175">Coiled coil</keyword>
<keyword evidence="3" id="KW-0862">Zinc</keyword>
<dbReference type="CDD" id="cd15560">
    <property type="entry name" value="PHD2_3_BPTF"/>
    <property type="match status" value="1"/>
</dbReference>
<evidence type="ECO:0000259" key="9">
    <source>
        <dbReference type="PROSITE" id="PS50014"/>
    </source>
</evidence>
<feature type="domain" description="Bromo" evidence="9">
    <location>
        <begin position="774"/>
        <end position="844"/>
    </location>
</feature>
<dbReference type="InterPro" id="IPR018359">
    <property type="entry name" value="Bromodomain_CS"/>
</dbReference>
<dbReference type="GO" id="GO:0016589">
    <property type="term" value="C:NURF complex"/>
    <property type="evidence" value="ECO:0007669"/>
    <property type="project" value="InterPro"/>
</dbReference>
<accession>A0AA36MBH3</accession>
<protein>
    <submittedName>
        <fullName evidence="11">Uncharacterized protein</fullName>
    </submittedName>
</protein>
<dbReference type="PANTHER" id="PTHR45975">
    <property type="entry name" value="NUCLEOSOME-REMODELING FACTOR SUBUNIT BPTF"/>
    <property type="match status" value="1"/>
</dbReference>
<evidence type="ECO:0000256" key="4">
    <source>
        <dbReference type="ARBA" id="ARBA00023117"/>
    </source>
</evidence>
<dbReference type="Pfam" id="PF00628">
    <property type="entry name" value="PHD"/>
    <property type="match status" value="2"/>
</dbReference>
<feature type="domain" description="PHD-type" evidence="10">
    <location>
        <begin position="687"/>
        <end position="738"/>
    </location>
</feature>
<dbReference type="PROSITE" id="PS50014">
    <property type="entry name" value="BROMODOMAIN_2"/>
    <property type="match status" value="1"/>
</dbReference>
<dbReference type="GO" id="GO:0008270">
    <property type="term" value="F:zinc ion binding"/>
    <property type="evidence" value="ECO:0007669"/>
    <property type="project" value="UniProtKB-KW"/>
</dbReference>
<dbReference type="Gene3D" id="1.20.920.10">
    <property type="entry name" value="Bromodomain-like"/>
    <property type="match status" value="1"/>
</dbReference>
<reference evidence="11" key="1">
    <citation type="submission" date="2023-07" db="EMBL/GenBank/DDBJ databases">
        <authorList>
            <consortium name="CYATHOMIX"/>
        </authorList>
    </citation>
    <scope>NUCLEOTIDE SEQUENCE</scope>
    <source>
        <strain evidence="11">N/A</strain>
    </source>
</reference>
<dbReference type="InterPro" id="IPR036427">
    <property type="entry name" value="Bromodomain-like_sf"/>
</dbReference>
<name>A0AA36MBH3_CYLNA</name>
<feature type="compositionally biased region" description="Polar residues" evidence="8">
    <location>
        <begin position="20"/>
        <end position="49"/>
    </location>
</feature>
<evidence type="ECO:0000313" key="11">
    <source>
        <dbReference type="EMBL" id="CAJ0606769.1"/>
    </source>
</evidence>
<dbReference type="SMART" id="SM00297">
    <property type="entry name" value="BROMO"/>
    <property type="match status" value="1"/>
</dbReference>
<dbReference type="SUPFAM" id="SSF47370">
    <property type="entry name" value="Bromodomain"/>
    <property type="match status" value="1"/>
</dbReference>
<dbReference type="InterPro" id="IPR019787">
    <property type="entry name" value="Znf_PHD-finger"/>
</dbReference>
<dbReference type="InterPro" id="IPR038028">
    <property type="entry name" value="BPTF"/>
</dbReference>
<comment type="caution">
    <text evidence="11">The sequence shown here is derived from an EMBL/GenBank/DDBJ whole genome shotgun (WGS) entry which is preliminary data.</text>
</comment>
<feature type="domain" description="PHD-type" evidence="10">
    <location>
        <begin position="627"/>
        <end position="678"/>
    </location>
</feature>
<dbReference type="GO" id="GO:0000978">
    <property type="term" value="F:RNA polymerase II cis-regulatory region sequence-specific DNA binding"/>
    <property type="evidence" value="ECO:0007669"/>
    <property type="project" value="TreeGrafter"/>
</dbReference>
<evidence type="ECO:0000256" key="5">
    <source>
        <dbReference type="PROSITE-ProRule" id="PRU00035"/>
    </source>
</evidence>
<dbReference type="InterPro" id="IPR011011">
    <property type="entry name" value="Znf_FYVE_PHD"/>
</dbReference>
<dbReference type="AlphaFoldDB" id="A0AA36MBH3"/>
<dbReference type="PROSITE" id="PS00633">
    <property type="entry name" value="BROMODOMAIN_1"/>
    <property type="match status" value="1"/>
</dbReference>
<dbReference type="FunFam" id="3.30.40.10:FF:000048">
    <property type="entry name" value="nucleosome-remodeling factor subunit BPTF isoform X1"/>
    <property type="match status" value="1"/>
</dbReference>
<feature type="compositionally biased region" description="Basic residues" evidence="8">
    <location>
        <begin position="592"/>
        <end position="602"/>
    </location>
</feature>
<evidence type="ECO:0000259" key="10">
    <source>
        <dbReference type="PROSITE" id="PS50016"/>
    </source>
</evidence>
<evidence type="ECO:0000313" key="12">
    <source>
        <dbReference type="Proteomes" id="UP001176961"/>
    </source>
</evidence>
<feature type="compositionally biased region" description="Basic and acidic residues" evidence="8">
    <location>
        <begin position="603"/>
        <end position="615"/>
    </location>
</feature>
<dbReference type="Proteomes" id="UP001176961">
    <property type="component" value="Unassembled WGS sequence"/>
</dbReference>